<reference evidence="2 3" key="1">
    <citation type="submission" date="2017-08" db="EMBL/GenBank/DDBJ databases">
        <title>Draft genome sequence of filamentous cyanobacterium Calothrix elsteri CCALA 953.</title>
        <authorList>
            <person name="Gagunashvili A.N."/>
            <person name="Elster J."/>
            <person name="Andresson O.S."/>
        </authorList>
    </citation>
    <scope>NUCLEOTIDE SEQUENCE [LARGE SCALE GENOMIC DNA]</scope>
    <source>
        <strain evidence="2 3">CCALA 953</strain>
    </source>
</reference>
<keyword evidence="3" id="KW-1185">Reference proteome</keyword>
<dbReference type="NCBIfam" id="TIGR01444">
    <property type="entry name" value="fkbM_fam"/>
    <property type="match status" value="1"/>
</dbReference>
<feature type="domain" description="Methyltransferase FkbM" evidence="1">
    <location>
        <begin position="72"/>
        <end position="218"/>
    </location>
</feature>
<dbReference type="InterPro" id="IPR029063">
    <property type="entry name" value="SAM-dependent_MTases_sf"/>
</dbReference>
<keyword evidence="2" id="KW-0489">Methyltransferase</keyword>
<dbReference type="AlphaFoldDB" id="A0A2A2TNS4"/>
<evidence type="ECO:0000259" key="1">
    <source>
        <dbReference type="Pfam" id="PF05050"/>
    </source>
</evidence>
<dbReference type="SUPFAM" id="SSF53335">
    <property type="entry name" value="S-adenosyl-L-methionine-dependent methyltransferases"/>
    <property type="match status" value="1"/>
</dbReference>
<gene>
    <name evidence="2" type="ORF">CK510_03830</name>
</gene>
<dbReference type="GO" id="GO:0032259">
    <property type="term" value="P:methylation"/>
    <property type="evidence" value="ECO:0007669"/>
    <property type="project" value="UniProtKB-KW"/>
</dbReference>
<dbReference type="PANTHER" id="PTHR34203">
    <property type="entry name" value="METHYLTRANSFERASE, FKBM FAMILY PROTEIN"/>
    <property type="match status" value="1"/>
</dbReference>
<protein>
    <submittedName>
        <fullName evidence="2">FkbM family methyltransferase</fullName>
    </submittedName>
</protein>
<dbReference type="EMBL" id="NTFS01000024">
    <property type="protein sequence ID" value="PAX60057.1"/>
    <property type="molecule type" value="Genomic_DNA"/>
</dbReference>
<comment type="caution">
    <text evidence="2">The sequence shown here is derived from an EMBL/GenBank/DDBJ whole genome shotgun (WGS) entry which is preliminary data.</text>
</comment>
<evidence type="ECO:0000313" key="3">
    <source>
        <dbReference type="Proteomes" id="UP000218238"/>
    </source>
</evidence>
<dbReference type="PANTHER" id="PTHR34203:SF15">
    <property type="entry name" value="SLL1173 PROTEIN"/>
    <property type="match status" value="1"/>
</dbReference>
<dbReference type="InterPro" id="IPR052514">
    <property type="entry name" value="SAM-dependent_MTase"/>
</dbReference>
<dbReference type="Gene3D" id="3.40.50.150">
    <property type="entry name" value="Vaccinia Virus protein VP39"/>
    <property type="match status" value="1"/>
</dbReference>
<dbReference type="OrthoDB" id="424472at2"/>
<name>A0A2A2TNS4_9CYAN</name>
<dbReference type="Pfam" id="PF05050">
    <property type="entry name" value="Methyltransf_21"/>
    <property type="match status" value="1"/>
</dbReference>
<organism evidence="2 3">
    <name type="scientific">Brunnivagina elsteri CCALA 953</name>
    <dbReference type="NCBI Taxonomy" id="987040"/>
    <lineage>
        <taxon>Bacteria</taxon>
        <taxon>Bacillati</taxon>
        <taxon>Cyanobacteriota</taxon>
        <taxon>Cyanophyceae</taxon>
        <taxon>Nostocales</taxon>
        <taxon>Calotrichaceae</taxon>
        <taxon>Brunnivagina</taxon>
    </lineage>
</organism>
<dbReference type="GO" id="GO:0008168">
    <property type="term" value="F:methyltransferase activity"/>
    <property type="evidence" value="ECO:0007669"/>
    <property type="project" value="UniProtKB-KW"/>
</dbReference>
<accession>A0A2A2TNS4</accession>
<proteinExistence type="predicted"/>
<keyword evidence="2" id="KW-0808">Transferase</keyword>
<dbReference type="InterPro" id="IPR006342">
    <property type="entry name" value="FkbM_mtfrase"/>
</dbReference>
<evidence type="ECO:0000313" key="2">
    <source>
        <dbReference type="EMBL" id="PAX60057.1"/>
    </source>
</evidence>
<sequence>MKRLIKQNILKFSISLYRTLFARKIFFNFNKLMYTLSLRGMGVLNFENDNLSGENLFLKKVSVICNNSVIVDVGANIGCYSNKARSFTSSANIYAFEPHPQTFKKLQYEANQHKYIALNTACSDESGTLKLYDYEDSDNGSSHASLHRAVIETIHKGASKSLEVNVTTIDEFMKDYKISNIRLLKIDTEGNELKVLKGAKQAISEQLIDIIHFEFNEMNVISKVFFKDFKDILINYSFYRLLPDALLDISEYSPIYCEVFAYQNIIAINKSFLPQVKKYFNF</sequence>
<dbReference type="Proteomes" id="UP000218238">
    <property type="component" value="Unassembled WGS sequence"/>
</dbReference>
<dbReference type="RefSeq" id="WP_095720429.1">
    <property type="nucleotide sequence ID" value="NZ_NTFS01000024.1"/>
</dbReference>